<dbReference type="InterPro" id="IPR014710">
    <property type="entry name" value="RmlC-like_jellyroll"/>
</dbReference>
<dbReference type="SMART" id="SM00342">
    <property type="entry name" value="HTH_ARAC"/>
    <property type="match status" value="1"/>
</dbReference>
<comment type="caution">
    <text evidence="5">The sequence shown here is derived from an EMBL/GenBank/DDBJ whole genome shotgun (WGS) entry which is preliminary data.</text>
</comment>
<evidence type="ECO:0000313" key="5">
    <source>
        <dbReference type="EMBL" id="PSR56796.1"/>
    </source>
</evidence>
<dbReference type="Gene3D" id="1.10.10.60">
    <property type="entry name" value="Homeodomain-like"/>
    <property type="match status" value="2"/>
</dbReference>
<sequence>MNSYKLVRMKALLEKIPATEQGSFTIREFKLPAFDAPLHFHPELELTLIIAGQGKRIVGDSIADFEPGDLALLGSNLPHYWHSDKQYQRKGFVSQSIVIQFHPQFLGQNFFLVPEMTNIRKLLDKAQQGITFDKNTRAETACRMQRLLQLNGAKRLFELLALLDFLASSPDQQQIASAGFSQYADTFDCERINSVCQYVFNSFTEDLSIAHAASLAHLSVPAFCYYFRKRTRRNFSQFVNEIRIGHACKLLIETNRSIAEICYASGFRNLSNFNRRFKEIQHKSPQEYRRQF</sequence>
<proteinExistence type="predicted"/>
<dbReference type="PANTHER" id="PTHR43280:SF27">
    <property type="entry name" value="TRANSCRIPTIONAL REGULATOR MTLR"/>
    <property type="match status" value="1"/>
</dbReference>
<dbReference type="AlphaFoldDB" id="A0A2T2YMT3"/>
<evidence type="ECO:0000256" key="3">
    <source>
        <dbReference type="ARBA" id="ARBA00023163"/>
    </source>
</evidence>
<dbReference type="Gene3D" id="2.60.120.10">
    <property type="entry name" value="Jelly Rolls"/>
    <property type="match status" value="1"/>
</dbReference>
<feature type="domain" description="HTH araC/xylS-type" evidence="4">
    <location>
        <begin position="193"/>
        <end position="291"/>
    </location>
</feature>
<dbReference type="Proteomes" id="UP000240357">
    <property type="component" value="Unassembled WGS sequence"/>
</dbReference>
<dbReference type="InterPro" id="IPR003313">
    <property type="entry name" value="AraC-bd"/>
</dbReference>
<gene>
    <name evidence="5" type="ORF">AHMF7605_26505</name>
</gene>
<dbReference type="GO" id="GO:0003700">
    <property type="term" value="F:DNA-binding transcription factor activity"/>
    <property type="evidence" value="ECO:0007669"/>
    <property type="project" value="InterPro"/>
</dbReference>
<dbReference type="Pfam" id="PF12833">
    <property type="entry name" value="HTH_18"/>
    <property type="match status" value="1"/>
</dbReference>
<evidence type="ECO:0000259" key="4">
    <source>
        <dbReference type="PROSITE" id="PS01124"/>
    </source>
</evidence>
<organism evidence="5 6">
    <name type="scientific">Adhaeribacter arboris</name>
    <dbReference type="NCBI Taxonomy" id="2072846"/>
    <lineage>
        <taxon>Bacteria</taxon>
        <taxon>Pseudomonadati</taxon>
        <taxon>Bacteroidota</taxon>
        <taxon>Cytophagia</taxon>
        <taxon>Cytophagales</taxon>
        <taxon>Hymenobacteraceae</taxon>
        <taxon>Adhaeribacter</taxon>
    </lineage>
</organism>
<name>A0A2T2YMT3_9BACT</name>
<dbReference type="EMBL" id="PYFT01000001">
    <property type="protein sequence ID" value="PSR56796.1"/>
    <property type="molecule type" value="Genomic_DNA"/>
</dbReference>
<evidence type="ECO:0000256" key="2">
    <source>
        <dbReference type="ARBA" id="ARBA00023125"/>
    </source>
</evidence>
<dbReference type="GO" id="GO:0043565">
    <property type="term" value="F:sequence-specific DNA binding"/>
    <property type="evidence" value="ECO:0007669"/>
    <property type="project" value="InterPro"/>
</dbReference>
<dbReference type="OrthoDB" id="792101at2"/>
<reference evidence="5 6" key="1">
    <citation type="submission" date="2018-03" db="EMBL/GenBank/DDBJ databases">
        <title>Adhaeribacter sp. HMF7605 Genome sequencing and assembly.</title>
        <authorList>
            <person name="Kang H."/>
            <person name="Kang J."/>
            <person name="Cha I."/>
            <person name="Kim H."/>
            <person name="Joh K."/>
        </authorList>
    </citation>
    <scope>NUCLEOTIDE SEQUENCE [LARGE SCALE GENOMIC DNA]</scope>
    <source>
        <strain evidence="5 6">HMF7605</strain>
    </source>
</reference>
<evidence type="ECO:0000313" key="6">
    <source>
        <dbReference type="Proteomes" id="UP000240357"/>
    </source>
</evidence>
<dbReference type="PANTHER" id="PTHR43280">
    <property type="entry name" value="ARAC-FAMILY TRANSCRIPTIONAL REGULATOR"/>
    <property type="match status" value="1"/>
</dbReference>
<protein>
    <submittedName>
        <fullName evidence="5">AraC family transcriptional regulator</fullName>
    </submittedName>
</protein>
<dbReference type="Pfam" id="PF02311">
    <property type="entry name" value="AraC_binding"/>
    <property type="match status" value="1"/>
</dbReference>
<dbReference type="SUPFAM" id="SSF51182">
    <property type="entry name" value="RmlC-like cupins"/>
    <property type="match status" value="1"/>
</dbReference>
<dbReference type="PROSITE" id="PS01124">
    <property type="entry name" value="HTH_ARAC_FAMILY_2"/>
    <property type="match status" value="1"/>
</dbReference>
<keyword evidence="1" id="KW-0805">Transcription regulation</keyword>
<evidence type="ECO:0000256" key="1">
    <source>
        <dbReference type="ARBA" id="ARBA00023015"/>
    </source>
</evidence>
<dbReference type="InterPro" id="IPR018060">
    <property type="entry name" value="HTH_AraC"/>
</dbReference>
<accession>A0A2T2YMT3</accession>
<dbReference type="CDD" id="cd06976">
    <property type="entry name" value="cupin_MtlR-like_N"/>
    <property type="match status" value="1"/>
</dbReference>
<dbReference type="InterPro" id="IPR011051">
    <property type="entry name" value="RmlC_Cupin_sf"/>
</dbReference>
<dbReference type="InterPro" id="IPR009057">
    <property type="entry name" value="Homeodomain-like_sf"/>
</dbReference>
<keyword evidence="3" id="KW-0804">Transcription</keyword>
<dbReference type="SUPFAM" id="SSF46689">
    <property type="entry name" value="Homeodomain-like"/>
    <property type="match status" value="2"/>
</dbReference>
<keyword evidence="2" id="KW-0238">DNA-binding</keyword>
<dbReference type="RefSeq" id="WP_106932972.1">
    <property type="nucleotide sequence ID" value="NZ_PYFT01000001.1"/>
</dbReference>
<keyword evidence="6" id="KW-1185">Reference proteome</keyword>